<dbReference type="GO" id="GO:0005739">
    <property type="term" value="C:mitochondrion"/>
    <property type="evidence" value="ECO:0007669"/>
    <property type="project" value="UniProtKB-SubCell"/>
</dbReference>
<accession>A0A6J7HBU6</accession>
<dbReference type="EMBL" id="CAFBPQ010000095">
    <property type="protein sequence ID" value="CAB5033656.1"/>
    <property type="molecule type" value="Genomic_DNA"/>
</dbReference>
<dbReference type="InterPro" id="IPR001412">
    <property type="entry name" value="aa-tRNA-synth_I_CS"/>
</dbReference>
<dbReference type="PANTHER" id="PTHR43766">
    <property type="entry name" value="TRYPTOPHAN--TRNA LIGASE, MITOCHONDRIAL"/>
    <property type="match status" value="1"/>
</dbReference>
<reference evidence="12" key="1">
    <citation type="submission" date="2020-05" db="EMBL/GenBank/DDBJ databases">
        <authorList>
            <person name="Chiriac C."/>
            <person name="Salcher M."/>
            <person name="Ghai R."/>
            <person name="Kavagutti S V."/>
        </authorList>
    </citation>
    <scope>NUCLEOTIDE SEQUENCE</scope>
</reference>
<dbReference type="EMBL" id="CAFBOF010000096">
    <property type="protein sequence ID" value="CAB4992463.1"/>
    <property type="molecule type" value="Genomic_DNA"/>
</dbReference>
<dbReference type="InterPro" id="IPR024109">
    <property type="entry name" value="Trp-tRNA-ligase_bac-type"/>
</dbReference>
<gene>
    <name evidence="11" type="ORF">UFOPK2683_01296</name>
    <name evidence="12" type="ORF">UFOPK3605_01473</name>
    <name evidence="13" type="ORF">UFOPK3897_01809</name>
    <name evidence="14" type="ORF">UFOPK4121_01652</name>
</gene>
<dbReference type="AlphaFoldDB" id="A0A6J7HBU6"/>
<dbReference type="EMBL" id="CAFBMM010000109">
    <property type="protein sequence ID" value="CAB4917132.1"/>
    <property type="molecule type" value="Genomic_DNA"/>
</dbReference>
<dbReference type="HAMAP" id="MF_00140_B">
    <property type="entry name" value="Trp_tRNA_synth_B"/>
    <property type="match status" value="1"/>
</dbReference>
<keyword evidence="6" id="KW-0067">ATP-binding</keyword>
<evidence type="ECO:0000256" key="3">
    <source>
        <dbReference type="ARBA" id="ARBA00013161"/>
    </source>
</evidence>
<comment type="catalytic activity">
    <reaction evidence="10">
        <text>tRNA(Trp) + L-tryptophan + ATP = L-tryptophyl-tRNA(Trp) + AMP + diphosphate + H(+)</text>
        <dbReference type="Rhea" id="RHEA:24080"/>
        <dbReference type="Rhea" id="RHEA-COMP:9671"/>
        <dbReference type="Rhea" id="RHEA-COMP:9705"/>
        <dbReference type="ChEBI" id="CHEBI:15378"/>
        <dbReference type="ChEBI" id="CHEBI:30616"/>
        <dbReference type="ChEBI" id="CHEBI:33019"/>
        <dbReference type="ChEBI" id="CHEBI:57912"/>
        <dbReference type="ChEBI" id="CHEBI:78442"/>
        <dbReference type="ChEBI" id="CHEBI:78535"/>
        <dbReference type="ChEBI" id="CHEBI:456215"/>
        <dbReference type="EC" id="6.1.1.2"/>
    </reaction>
</comment>
<dbReference type="PANTHER" id="PTHR43766:SF1">
    <property type="entry name" value="TRYPTOPHAN--TRNA LIGASE, MITOCHONDRIAL"/>
    <property type="match status" value="1"/>
</dbReference>
<evidence type="ECO:0000256" key="1">
    <source>
        <dbReference type="ARBA" id="ARBA00004173"/>
    </source>
</evidence>
<keyword evidence="4" id="KW-0436">Ligase</keyword>
<dbReference type="GO" id="GO:0005829">
    <property type="term" value="C:cytosol"/>
    <property type="evidence" value="ECO:0007669"/>
    <property type="project" value="TreeGrafter"/>
</dbReference>
<organism evidence="12">
    <name type="scientific">freshwater metagenome</name>
    <dbReference type="NCBI Taxonomy" id="449393"/>
    <lineage>
        <taxon>unclassified sequences</taxon>
        <taxon>metagenomes</taxon>
        <taxon>ecological metagenomes</taxon>
    </lineage>
</organism>
<keyword evidence="5" id="KW-0547">Nucleotide-binding</keyword>
<dbReference type="InterPro" id="IPR050203">
    <property type="entry name" value="Trp-tRNA_synthetase"/>
</dbReference>
<dbReference type="PROSITE" id="PS00178">
    <property type="entry name" value="AA_TRNA_LIGASE_I"/>
    <property type="match status" value="1"/>
</dbReference>
<dbReference type="EC" id="6.1.1.2" evidence="3"/>
<evidence type="ECO:0000256" key="4">
    <source>
        <dbReference type="ARBA" id="ARBA00022598"/>
    </source>
</evidence>
<dbReference type="PRINTS" id="PR01039">
    <property type="entry name" value="TRNASYNTHTRP"/>
</dbReference>
<dbReference type="FunFam" id="1.10.240.10:FF:000002">
    <property type="entry name" value="Tryptophan--tRNA ligase"/>
    <property type="match status" value="1"/>
</dbReference>
<dbReference type="GO" id="GO:0005524">
    <property type="term" value="F:ATP binding"/>
    <property type="evidence" value="ECO:0007669"/>
    <property type="project" value="UniProtKB-KW"/>
</dbReference>
<evidence type="ECO:0000256" key="5">
    <source>
        <dbReference type="ARBA" id="ARBA00022741"/>
    </source>
</evidence>
<dbReference type="Gene3D" id="1.10.240.10">
    <property type="entry name" value="Tyrosyl-Transfer RNA Synthetase"/>
    <property type="match status" value="1"/>
</dbReference>
<keyword evidence="8" id="KW-0030">Aminoacyl-tRNA synthetase</keyword>
<dbReference type="EMBL" id="CAEZYK010000089">
    <property type="protein sequence ID" value="CAB4731255.1"/>
    <property type="molecule type" value="Genomic_DNA"/>
</dbReference>
<evidence type="ECO:0000313" key="14">
    <source>
        <dbReference type="EMBL" id="CAB5033656.1"/>
    </source>
</evidence>
<evidence type="ECO:0000256" key="9">
    <source>
        <dbReference type="ARBA" id="ARBA00030268"/>
    </source>
</evidence>
<keyword evidence="7" id="KW-0648">Protein biosynthesis</keyword>
<sequence length="328" mass="35712">MARVFSGIQPTGDLHLGNYLGAVRQWVVDQDSHEALYCVVDLHAMTASYEPKELTTRTQTTATLLLASGLDPARCTLFVQSQVPAHTELAWILNCTATFGELNRMTQFKDKGQSGSSVTVGLFAYPVLMAADILAYDTDQVPVGDDQRQHLELARDIALRFNNRFGETFTVPKATVPPLGARVMDLQDPTIKMSKSNSSPQGIIGLLDSPETIRKRIRSAVTDSDNHIEFNPDTKPGLANLLTLLAVTTEQSIEAVVSEYESSGYGSLKDATADAIIACLSPIQERYADLSSDLKYVSGQLNQGAERARSLSSPVIERVRERAGLLAP</sequence>
<name>A0A6J7HBU6_9ZZZZ</name>
<dbReference type="Pfam" id="PF00579">
    <property type="entry name" value="tRNA-synt_1b"/>
    <property type="match status" value="1"/>
</dbReference>
<evidence type="ECO:0000313" key="12">
    <source>
        <dbReference type="EMBL" id="CAB4917132.1"/>
    </source>
</evidence>
<evidence type="ECO:0000313" key="13">
    <source>
        <dbReference type="EMBL" id="CAB4992463.1"/>
    </source>
</evidence>
<evidence type="ECO:0000256" key="8">
    <source>
        <dbReference type="ARBA" id="ARBA00023146"/>
    </source>
</evidence>
<protein>
    <recommendedName>
        <fullName evidence="3">tryptophan--tRNA ligase</fullName>
        <ecNumber evidence="3">6.1.1.2</ecNumber>
    </recommendedName>
    <alternativeName>
        <fullName evidence="9">Tryptophanyl-tRNA synthetase</fullName>
    </alternativeName>
</protein>
<proteinExistence type="inferred from homology"/>
<dbReference type="SUPFAM" id="SSF52374">
    <property type="entry name" value="Nucleotidylyl transferase"/>
    <property type="match status" value="1"/>
</dbReference>
<evidence type="ECO:0000313" key="11">
    <source>
        <dbReference type="EMBL" id="CAB4731255.1"/>
    </source>
</evidence>
<dbReference type="GO" id="GO:0004830">
    <property type="term" value="F:tryptophan-tRNA ligase activity"/>
    <property type="evidence" value="ECO:0007669"/>
    <property type="project" value="UniProtKB-EC"/>
</dbReference>
<dbReference type="CDD" id="cd00806">
    <property type="entry name" value="TrpRS_core"/>
    <property type="match status" value="1"/>
</dbReference>
<evidence type="ECO:0000256" key="6">
    <source>
        <dbReference type="ARBA" id="ARBA00022840"/>
    </source>
</evidence>
<dbReference type="GO" id="GO:0006436">
    <property type="term" value="P:tryptophanyl-tRNA aminoacylation"/>
    <property type="evidence" value="ECO:0007669"/>
    <property type="project" value="InterPro"/>
</dbReference>
<evidence type="ECO:0000256" key="10">
    <source>
        <dbReference type="ARBA" id="ARBA00049929"/>
    </source>
</evidence>
<evidence type="ECO:0000256" key="7">
    <source>
        <dbReference type="ARBA" id="ARBA00022917"/>
    </source>
</evidence>
<dbReference type="InterPro" id="IPR002305">
    <property type="entry name" value="aa-tRNA-synth_Ic"/>
</dbReference>
<comment type="similarity">
    <text evidence="2">Belongs to the class-I aminoacyl-tRNA synthetase family.</text>
</comment>
<dbReference type="Gene3D" id="3.40.50.620">
    <property type="entry name" value="HUPs"/>
    <property type="match status" value="1"/>
</dbReference>
<comment type="subcellular location">
    <subcellularLocation>
        <location evidence="1">Mitochondrion</location>
    </subcellularLocation>
</comment>
<evidence type="ECO:0000256" key="2">
    <source>
        <dbReference type="ARBA" id="ARBA00005594"/>
    </source>
</evidence>
<dbReference type="NCBIfam" id="TIGR00233">
    <property type="entry name" value="trpS"/>
    <property type="match status" value="1"/>
</dbReference>
<dbReference type="InterPro" id="IPR014729">
    <property type="entry name" value="Rossmann-like_a/b/a_fold"/>
</dbReference>
<dbReference type="InterPro" id="IPR002306">
    <property type="entry name" value="Trp-tRNA-ligase"/>
</dbReference>